<accession>A0A0V1FQK8</accession>
<dbReference type="AlphaFoldDB" id="A0A0V1FQK8"/>
<sequence>MQCMLPVSGRCSVVMQQRKRNKETQNYRAKSELNQNYKLDQILLHKLAVGHAHTTQKTNWSVSRVEVSKQLNVRQLRPHQFETEKCLLPYGGNVPADPFVTDPIIDHDTRWHVANVNLLKCDDDQHASKATENHPSVKEEPCRFFLWSDATPVVQDNAVPAWHTVGRCQLRQRTPLLQLIRLLFFTGRKAGRTHCLPLLCTNPLAHMPLYVDSYAVQTPFNKKHFSCGLCPALAHSARFQPSDLEFVHSVSNDASGQRDNPGLPTGPISQAQHCIILFLSTLFAQTAQFTQCDNPNQANS</sequence>
<dbReference type="EMBL" id="JYDT01000044">
    <property type="protein sequence ID" value="KRY88295.1"/>
    <property type="molecule type" value="Genomic_DNA"/>
</dbReference>
<comment type="caution">
    <text evidence="1">The sequence shown here is derived from an EMBL/GenBank/DDBJ whole genome shotgun (WGS) entry which is preliminary data.</text>
</comment>
<proteinExistence type="predicted"/>
<dbReference type="Proteomes" id="UP000054995">
    <property type="component" value="Unassembled WGS sequence"/>
</dbReference>
<dbReference type="OrthoDB" id="10300392at2759"/>
<reference evidence="1 2" key="1">
    <citation type="submission" date="2015-01" db="EMBL/GenBank/DDBJ databases">
        <title>Evolution of Trichinella species and genotypes.</title>
        <authorList>
            <person name="Korhonen P.K."/>
            <person name="Edoardo P."/>
            <person name="Giuseppe L.R."/>
            <person name="Gasser R.B."/>
        </authorList>
    </citation>
    <scope>NUCLEOTIDE SEQUENCE [LARGE SCALE GENOMIC DNA]</scope>
    <source>
        <strain evidence="1">ISS470</strain>
    </source>
</reference>
<evidence type="ECO:0000313" key="1">
    <source>
        <dbReference type="EMBL" id="KRY88295.1"/>
    </source>
</evidence>
<protein>
    <submittedName>
        <fullName evidence="1">Uncharacterized protein</fullName>
    </submittedName>
</protein>
<keyword evidence="2" id="KW-1185">Reference proteome</keyword>
<name>A0A0V1FQK8_TRIPS</name>
<organism evidence="1 2">
    <name type="scientific">Trichinella pseudospiralis</name>
    <name type="common">Parasitic roundworm</name>
    <dbReference type="NCBI Taxonomy" id="6337"/>
    <lineage>
        <taxon>Eukaryota</taxon>
        <taxon>Metazoa</taxon>
        <taxon>Ecdysozoa</taxon>
        <taxon>Nematoda</taxon>
        <taxon>Enoplea</taxon>
        <taxon>Dorylaimia</taxon>
        <taxon>Trichinellida</taxon>
        <taxon>Trichinellidae</taxon>
        <taxon>Trichinella</taxon>
    </lineage>
</organism>
<evidence type="ECO:0000313" key="2">
    <source>
        <dbReference type="Proteomes" id="UP000054995"/>
    </source>
</evidence>
<gene>
    <name evidence="1" type="ORF">T4D_6493</name>
</gene>